<dbReference type="AlphaFoldDB" id="U1NAG2"/>
<dbReference type="HOGENOM" id="CLU_3353882_0_0_2"/>
<reference evidence="1 2" key="1">
    <citation type="journal article" date="2013" name="PLoS ONE">
        <title>Assembly-driven community genomics of a hypersaline microbial ecosystem.</title>
        <authorList>
            <person name="Podell S."/>
            <person name="Ugalde J.A."/>
            <person name="Narasingarao P."/>
            <person name="Banfield J.F."/>
            <person name="Heidelberg K.B."/>
            <person name="Allen E.E."/>
        </authorList>
    </citation>
    <scope>NUCLEOTIDE SEQUENCE [LARGE SCALE GENOMIC DNA]</scope>
    <source>
        <strain evidence="2">J07HQW2</strain>
    </source>
</reference>
<protein>
    <submittedName>
        <fullName evidence="1">Uncharacterized protein</fullName>
    </submittedName>
</protein>
<dbReference type="EMBL" id="KE356561">
    <property type="protein sequence ID" value="ERG93815.1"/>
    <property type="molecule type" value="Genomic_DNA"/>
</dbReference>
<evidence type="ECO:0000313" key="2">
    <source>
        <dbReference type="Proteomes" id="UP000030710"/>
    </source>
</evidence>
<evidence type="ECO:0000313" key="1">
    <source>
        <dbReference type="EMBL" id="ERG93815.1"/>
    </source>
</evidence>
<name>U1NAG2_9EURY</name>
<organism evidence="1 2">
    <name type="scientific">Haloquadratum walsbyi J07HQW2</name>
    <dbReference type="NCBI Taxonomy" id="1238425"/>
    <lineage>
        <taxon>Archaea</taxon>
        <taxon>Methanobacteriati</taxon>
        <taxon>Methanobacteriota</taxon>
        <taxon>Stenosarchaea group</taxon>
        <taxon>Halobacteria</taxon>
        <taxon>Halobacteriales</taxon>
        <taxon>Haloferacaceae</taxon>
        <taxon>Haloquadratum</taxon>
    </lineage>
</organism>
<accession>U1NAG2</accession>
<gene>
    <name evidence="1" type="ORF">J07HQW2_00249</name>
</gene>
<dbReference type="Proteomes" id="UP000030710">
    <property type="component" value="Unassembled WGS sequence"/>
</dbReference>
<sequence length="36" mass="4156">MFSDEPVNHIHSDSFVSYEVTVSEWLIEPLYLARGS</sequence>
<dbReference type="STRING" id="1238425.J07HQW2_00249"/>
<proteinExistence type="predicted"/>